<comment type="caution">
    <text evidence="2">The sequence shown here is derived from an EMBL/GenBank/DDBJ whole genome shotgun (WGS) entry which is preliminary data.</text>
</comment>
<reference evidence="2 3" key="1">
    <citation type="journal article" date="2019" name="Int. J. Syst. Evol. Microbiol.">
        <title>The Global Catalogue of Microorganisms (GCM) 10K type strain sequencing project: providing services to taxonomists for standard genome sequencing and annotation.</title>
        <authorList>
            <consortium name="The Broad Institute Genomics Platform"/>
            <consortium name="The Broad Institute Genome Sequencing Center for Infectious Disease"/>
            <person name="Wu L."/>
            <person name="Ma J."/>
        </authorList>
    </citation>
    <scope>NUCLEOTIDE SEQUENCE [LARGE SCALE GENOMIC DNA]</scope>
    <source>
        <strain evidence="2 3">JCM 13595</strain>
    </source>
</reference>
<feature type="domain" description="YlxR" evidence="1">
    <location>
        <begin position="8"/>
        <end position="84"/>
    </location>
</feature>
<gene>
    <name evidence="2" type="ORF">GCM10009720_17150</name>
</gene>
<evidence type="ECO:0000313" key="3">
    <source>
        <dbReference type="Proteomes" id="UP001501461"/>
    </source>
</evidence>
<keyword evidence="3" id="KW-1185">Reference proteome</keyword>
<dbReference type="Gene3D" id="3.30.1230.10">
    <property type="entry name" value="YlxR-like"/>
    <property type="match status" value="1"/>
</dbReference>
<evidence type="ECO:0000313" key="2">
    <source>
        <dbReference type="EMBL" id="GAA2037125.1"/>
    </source>
</evidence>
<dbReference type="EMBL" id="BAAAMN010000029">
    <property type="protein sequence ID" value="GAA2037125.1"/>
    <property type="molecule type" value="Genomic_DNA"/>
</dbReference>
<dbReference type="InterPro" id="IPR037465">
    <property type="entry name" value="YlxR"/>
</dbReference>
<organism evidence="2 3">
    <name type="scientific">Yaniella flava</name>
    <dbReference type="NCBI Taxonomy" id="287930"/>
    <lineage>
        <taxon>Bacteria</taxon>
        <taxon>Bacillati</taxon>
        <taxon>Actinomycetota</taxon>
        <taxon>Actinomycetes</taxon>
        <taxon>Micrococcales</taxon>
        <taxon>Micrococcaceae</taxon>
        <taxon>Yaniella</taxon>
    </lineage>
</organism>
<evidence type="ECO:0000259" key="1">
    <source>
        <dbReference type="Pfam" id="PF04296"/>
    </source>
</evidence>
<protein>
    <recommendedName>
        <fullName evidence="1">YlxR domain-containing protein</fullName>
    </recommendedName>
</protein>
<dbReference type="PANTHER" id="PTHR34215">
    <property type="entry name" value="BLL0784 PROTEIN"/>
    <property type="match status" value="1"/>
</dbReference>
<accession>A0ABN2UGH1</accession>
<name>A0ABN2UGH1_9MICC</name>
<sequence length="104" mass="11898">MGNHEPVRLCIGCRTREQTKNLVRVAFEKTRDSRSLVIDTRRVLPGRGAWLHHDPECLSTALRRRAFARAFRHHVDTEELAEVLSSWLSDSTNTLNNDESGSEN</sequence>
<dbReference type="InterPro" id="IPR007393">
    <property type="entry name" value="YlxR_dom"/>
</dbReference>
<dbReference type="RefSeq" id="WP_343957592.1">
    <property type="nucleotide sequence ID" value="NZ_BAAAMN010000029.1"/>
</dbReference>
<dbReference type="Pfam" id="PF04296">
    <property type="entry name" value="YlxR"/>
    <property type="match status" value="1"/>
</dbReference>
<proteinExistence type="predicted"/>
<dbReference type="PANTHER" id="PTHR34215:SF1">
    <property type="entry name" value="YLXR DOMAIN-CONTAINING PROTEIN"/>
    <property type="match status" value="1"/>
</dbReference>
<dbReference type="InterPro" id="IPR035931">
    <property type="entry name" value="YlxR-like_sf"/>
</dbReference>
<dbReference type="Proteomes" id="UP001501461">
    <property type="component" value="Unassembled WGS sequence"/>
</dbReference>
<dbReference type="SUPFAM" id="SSF64376">
    <property type="entry name" value="YlxR-like"/>
    <property type="match status" value="1"/>
</dbReference>